<organism evidence="2 3">
    <name type="scientific">Heyndrickxia coagulans</name>
    <name type="common">Weizmannia coagulans</name>
    <dbReference type="NCBI Taxonomy" id="1398"/>
    <lineage>
        <taxon>Bacteria</taxon>
        <taxon>Bacillati</taxon>
        <taxon>Bacillota</taxon>
        <taxon>Bacilli</taxon>
        <taxon>Bacillales</taxon>
        <taxon>Bacillaceae</taxon>
        <taxon>Heyndrickxia</taxon>
    </lineage>
</organism>
<gene>
    <name evidence="2" type="ORF">HMPREF3213_02485</name>
</gene>
<evidence type="ECO:0000313" key="2">
    <source>
        <dbReference type="EMBL" id="KWZ79709.1"/>
    </source>
</evidence>
<keyword evidence="1" id="KW-0812">Transmembrane</keyword>
<protein>
    <submittedName>
        <fullName evidence="2">Membrane protein</fullName>
    </submittedName>
</protein>
<dbReference type="PANTHER" id="PTHR35337">
    <property type="entry name" value="SLR1478 PROTEIN"/>
    <property type="match status" value="1"/>
</dbReference>
<dbReference type="EMBL" id="LRPN01000109">
    <property type="protein sequence ID" value="KWZ79709.1"/>
    <property type="molecule type" value="Genomic_DNA"/>
</dbReference>
<dbReference type="Proteomes" id="UP000070376">
    <property type="component" value="Unassembled WGS sequence"/>
</dbReference>
<dbReference type="GeneID" id="93258774"/>
<dbReference type="PATRIC" id="fig|1398.22.peg.2486"/>
<comment type="caution">
    <text evidence="2">The sequence shown here is derived from an EMBL/GenBank/DDBJ whole genome shotgun (WGS) entry which is preliminary data.</text>
</comment>
<evidence type="ECO:0000313" key="3">
    <source>
        <dbReference type="Proteomes" id="UP000070376"/>
    </source>
</evidence>
<reference evidence="3" key="1">
    <citation type="submission" date="2016-01" db="EMBL/GenBank/DDBJ databases">
        <authorList>
            <person name="Mitreva M."/>
            <person name="Pepin K.H."/>
            <person name="Mihindukulasuriya K.A."/>
            <person name="Fulton R."/>
            <person name="Fronick C."/>
            <person name="O'Laughlin M."/>
            <person name="Miner T."/>
            <person name="Herter B."/>
            <person name="Rosa B.A."/>
            <person name="Cordes M."/>
            <person name="Tomlinson C."/>
            <person name="Wollam A."/>
            <person name="Palsikar V.B."/>
            <person name="Mardis E.R."/>
            <person name="Wilson R.K."/>
        </authorList>
    </citation>
    <scope>NUCLEOTIDE SEQUENCE [LARGE SCALE GENOMIC DNA]</scope>
    <source>
        <strain evidence="3">GED7749B</strain>
    </source>
</reference>
<name>A0A133KJG2_HEYCO</name>
<feature type="transmembrane region" description="Helical" evidence="1">
    <location>
        <begin position="12"/>
        <end position="31"/>
    </location>
</feature>
<proteinExistence type="predicted"/>
<dbReference type="Pfam" id="PF01944">
    <property type="entry name" value="SpoIIM"/>
    <property type="match status" value="1"/>
</dbReference>
<feature type="transmembrane region" description="Helical" evidence="1">
    <location>
        <begin position="144"/>
        <end position="165"/>
    </location>
</feature>
<evidence type="ECO:0000256" key="1">
    <source>
        <dbReference type="SAM" id="Phobius"/>
    </source>
</evidence>
<feature type="transmembrane region" description="Helical" evidence="1">
    <location>
        <begin position="55"/>
        <end position="78"/>
    </location>
</feature>
<dbReference type="InterPro" id="IPR002798">
    <property type="entry name" value="SpoIIM-like"/>
</dbReference>
<dbReference type="PANTHER" id="PTHR35337:SF1">
    <property type="entry name" value="SLR1478 PROTEIN"/>
    <property type="match status" value="1"/>
</dbReference>
<sequence>MYKVPSILRNNWILLTITTAIYVSGFVYGITSADPVNKSGSLNTTSSLIHLIDNNLLACGLIISGFFTFGLTTILYLFTNGLILGESIMNNLDFGVLKIVLLILPHGIFEIPALIVSGVIGFKGITLIPQLFHKKNISNFIKDYFTNILLLLIVVMLFIMISGLIETYLTPLFK</sequence>
<accession>A0A133KJG2</accession>
<keyword evidence="1" id="KW-1133">Transmembrane helix</keyword>
<dbReference type="RefSeq" id="WP_035190618.1">
    <property type="nucleotide sequence ID" value="NZ_CP025437.1"/>
</dbReference>
<dbReference type="AlphaFoldDB" id="A0A133KJG2"/>
<keyword evidence="1" id="KW-0472">Membrane</keyword>